<dbReference type="STRING" id="3750.A0A498IGG8"/>
<dbReference type="PANTHER" id="PTHR46100:SF4">
    <property type="entry name" value="USPA DOMAIN-CONTAINING PROTEIN"/>
    <property type="match status" value="1"/>
</dbReference>
<dbReference type="Gene3D" id="3.40.50.620">
    <property type="entry name" value="HUPs"/>
    <property type="match status" value="1"/>
</dbReference>
<dbReference type="EMBL" id="RDQH01000338">
    <property type="protein sequence ID" value="RXH81224.1"/>
    <property type="molecule type" value="Genomic_DNA"/>
</dbReference>
<dbReference type="InterPro" id="IPR006016">
    <property type="entry name" value="UspA"/>
</dbReference>
<organism evidence="2 3">
    <name type="scientific">Malus domestica</name>
    <name type="common">Apple</name>
    <name type="synonym">Pyrus malus</name>
    <dbReference type="NCBI Taxonomy" id="3750"/>
    <lineage>
        <taxon>Eukaryota</taxon>
        <taxon>Viridiplantae</taxon>
        <taxon>Streptophyta</taxon>
        <taxon>Embryophyta</taxon>
        <taxon>Tracheophyta</taxon>
        <taxon>Spermatophyta</taxon>
        <taxon>Magnoliopsida</taxon>
        <taxon>eudicotyledons</taxon>
        <taxon>Gunneridae</taxon>
        <taxon>Pentapetalae</taxon>
        <taxon>rosids</taxon>
        <taxon>fabids</taxon>
        <taxon>Rosales</taxon>
        <taxon>Rosaceae</taxon>
        <taxon>Amygdaloideae</taxon>
        <taxon>Maleae</taxon>
        <taxon>Malus</taxon>
    </lineage>
</organism>
<protein>
    <recommendedName>
        <fullName evidence="1">UspA domain-containing protein</fullName>
    </recommendedName>
</protein>
<accession>A0A498IGG8</accession>
<evidence type="ECO:0000259" key="1">
    <source>
        <dbReference type="Pfam" id="PF00582"/>
    </source>
</evidence>
<dbReference type="Proteomes" id="UP000290289">
    <property type="component" value="Chromosome 12"/>
</dbReference>
<dbReference type="InterPro" id="IPR006015">
    <property type="entry name" value="Universal_stress_UspA"/>
</dbReference>
<evidence type="ECO:0000313" key="2">
    <source>
        <dbReference type="EMBL" id="RXH81224.1"/>
    </source>
</evidence>
<dbReference type="AlphaFoldDB" id="A0A498IGG8"/>
<dbReference type="SUPFAM" id="SSF52402">
    <property type="entry name" value="Adenine nucleotide alpha hydrolases-like"/>
    <property type="match status" value="1"/>
</dbReference>
<keyword evidence="3" id="KW-1185">Reference proteome</keyword>
<reference evidence="2 3" key="1">
    <citation type="submission" date="2018-10" db="EMBL/GenBank/DDBJ databases">
        <title>A high-quality apple genome assembly.</title>
        <authorList>
            <person name="Hu J."/>
        </authorList>
    </citation>
    <scope>NUCLEOTIDE SEQUENCE [LARGE SCALE GENOMIC DNA]</scope>
    <source>
        <strain evidence="3">cv. HFTH1</strain>
        <tissue evidence="2">Young leaf</tissue>
    </source>
</reference>
<dbReference type="InterPro" id="IPR014729">
    <property type="entry name" value="Rossmann-like_a/b/a_fold"/>
</dbReference>
<gene>
    <name evidence="2" type="ORF">DVH24_005138</name>
</gene>
<proteinExistence type="predicted"/>
<sequence>MLLQEEKGLGWRWKEGEESNGGRTFMVGFMLFQDPSSFVHQHLAPFVGNDTKSYVAFPDRERDGRHESGSGGGFLAGQQGALKWVVENVVRKCDHLILVVVRPEENYEQGEMQLWGFIGSPLIPVKKFSDPTIMKKYGMTPDAETINIANTATQKEVTVGNAREKILEAIDKTSLSFLVIGNRGLGKLKRVIMGNVSNHIVNNALCPVTVVKTSSESHAS</sequence>
<dbReference type="PANTHER" id="PTHR46100">
    <property type="entry name" value="IMP2'P"/>
    <property type="match status" value="1"/>
</dbReference>
<dbReference type="CDD" id="cd23659">
    <property type="entry name" value="USP_At3g01520-like"/>
    <property type="match status" value="1"/>
</dbReference>
<dbReference type="Pfam" id="PF00582">
    <property type="entry name" value="Usp"/>
    <property type="match status" value="1"/>
</dbReference>
<evidence type="ECO:0000313" key="3">
    <source>
        <dbReference type="Proteomes" id="UP000290289"/>
    </source>
</evidence>
<feature type="domain" description="UspA" evidence="1">
    <location>
        <begin position="79"/>
        <end position="212"/>
    </location>
</feature>
<dbReference type="PRINTS" id="PR01438">
    <property type="entry name" value="UNVRSLSTRESS"/>
</dbReference>
<name>A0A498IGG8_MALDO</name>
<comment type="caution">
    <text evidence="2">The sequence shown here is derived from an EMBL/GenBank/DDBJ whole genome shotgun (WGS) entry which is preliminary data.</text>
</comment>